<sequence length="304" mass="34063">MWGVIRIRMDIAYDGTEFHGWAKQPELRTVQGELEHALNTLLVRSFAKDQADRQLIHIAVAGRTDTGVHASHQVTHFDVQEEQLQRCVGYLDLDGIEALQHRLRRILPDDIAILGLERAPQGFDARFSALDRTYVFRIVDSECTPDPRLRNCVLAIEGHLDVAAMNQAAQCCVGLHDFGSFATPNPGGTTIRKVRSLEWQRISEANPNASEYRLTFPGMIVFKIVADAFAHNMVRSLVKACVSIGLGKRDARWFEYKLNAPLREGSTGPIDPRGLTLERVEYPPDAQLAARAAKIRAKRTLLDD</sequence>
<evidence type="ECO:0000256" key="2">
    <source>
        <dbReference type="ARBA" id="ARBA00022694"/>
    </source>
</evidence>
<dbReference type="EMBL" id="CP129682">
    <property type="protein sequence ID" value="XDS49163.1"/>
    <property type="molecule type" value="Genomic_DNA"/>
</dbReference>
<evidence type="ECO:0000256" key="5">
    <source>
        <dbReference type="PIRSR" id="PIRSR001430-1"/>
    </source>
</evidence>
<dbReference type="SUPFAM" id="SSF55120">
    <property type="entry name" value="Pseudouridine synthase"/>
    <property type="match status" value="1"/>
</dbReference>
<evidence type="ECO:0000256" key="3">
    <source>
        <dbReference type="ARBA" id="ARBA00023235"/>
    </source>
</evidence>
<evidence type="ECO:0000256" key="6">
    <source>
        <dbReference type="PIRSR" id="PIRSR001430-2"/>
    </source>
</evidence>
<gene>
    <name evidence="4 9" type="primary">truA</name>
    <name evidence="11" type="ORF">QN062_08335</name>
    <name evidence="10" type="ORF">QN216_02530</name>
    <name evidence="9" type="ORF">QN217_07915</name>
</gene>
<comment type="subunit">
    <text evidence="4">Homodimer.</text>
</comment>
<dbReference type="PIRSF" id="PIRSF001430">
    <property type="entry name" value="tRNA_psdUrid_synth"/>
    <property type="match status" value="1"/>
</dbReference>
<evidence type="ECO:0000313" key="10">
    <source>
        <dbReference type="EMBL" id="XDS49163.1"/>
    </source>
</evidence>
<comment type="function">
    <text evidence="4">Formation of pseudouridine at positions 38, 39 and 40 in the anticodon stem and loop of transfer RNAs.</text>
</comment>
<evidence type="ECO:0000256" key="4">
    <source>
        <dbReference type="HAMAP-Rule" id="MF_00171"/>
    </source>
</evidence>
<dbReference type="AlphaFoldDB" id="A0AB39UB97"/>
<dbReference type="Gene3D" id="3.30.70.580">
    <property type="entry name" value="Pseudouridine synthase I, catalytic domain, N-terminal subdomain"/>
    <property type="match status" value="1"/>
</dbReference>
<dbReference type="InterPro" id="IPR020097">
    <property type="entry name" value="PsdUridine_synth_TruA_a/b_dom"/>
</dbReference>
<comment type="catalytic activity">
    <reaction evidence="4 7">
        <text>uridine(38/39/40) in tRNA = pseudouridine(38/39/40) in tRNA</text>
        <dbReference type="Rhea" id="RHEA:22376"/>
        <dbReference type="Rhea" id="RHEA-COMP:10085"/>
        <dbReference type="Rhea" id="RHEA-COMP:10087"/>
        <dbReference type="ChEBI" id="CHEBI:65314"/>
        <dbReference type="ChEBI" id="CHEBI:65315"/>
        <dbReference type="EC" id="5.4.99.12"/>
    </reaction>
</comment>
<evidence type="ECO:0000256" key="1">
    <source>
        <dbReference type="ARBA" id="ARBA00009375"/>
    </source>
</evidence>
<dbReference type="PANTHER" id="PTHR11142">
    <property type="entry name" value="PSEUDOURIDYLATE SYNTHASE"/>
    <property type="match status" value="1"/>
</dbReference>
<name>A0AB39UB97_9BIFI</name>
<evidence type="ECO:0000313" key="11">
    <source>
        <dbReference type="EMBL" id="XDS50388.1"/>
    </source>
</evidence>
<dbReference type="EMBL" id="CP129683">
    <property type="protein sequence ID" value="XDS50388.1"/>
    <property type="molecule type" value="Genomic_DNA"/>
</dbReference>
<dbReference type="GO" id="GO:0003723">
    <property type="term" value="F:RNA binding"/>
    <property type="evidence" value="ECO:0007669"/>
    <property type="project" value="InterPro"/>
</dbReference>
<dbReference type="NCBIfam" id="TIGR00071">
    <property type="entry name" value="hisT_truA"/>
    <property type="match status" value="1"/>
</dbReference>
<keyword evidence="2 4" id="KW-0819">tRNA processing</keyword>
<dbReference type="FunFam" id="3.30.70.580:FF:000001">
    <property type="entry name" value="tRNA pseudouridine synthase A"/>
    <property type="match status" value="1"/>
</dbReference>
<comment type="similarity">
    <text evidence="1 4 7">Belongs to the tRNA pseudouridine synthase TruA family.</text>
</comment>
<dbReference type="InterPro" id="IPR020094">
    <property type="entry name" value="TruA/RsuA/RluB/E/F_N"/>
</dbReference>
<dbReference type="HAMAP" id="MF_00171">
    <property type="entry name" value="TruA"/>
    <property type="match status" value="1"/>
</dbReference>
<dbReference type="Gene3D" id="3.30.70.660">
    <property type="entry name" value="Pseudouridine synthase I, catalytic domain, C-terminal subdomain"/>
    <property type="match status" value="1"/>
</dbReference>
<accession>A0AB39UB97</accession>
<dbReference type="RefSeq" id="WP_369343075.1">
    <property type="nucleotide sequence ID" value="NZ_CP129675.1"/>
</dbReference>
<dbReference type="GO" id="GO:0160147">
    <property type="term" value="F:tRNA pseudouridine(38-40) synthase activity"/>
    <property type="evidence" value="ECO:0007669"/>
    <property type="project" value="UniProtKB-EC"/>
</dbReference>
<dbReference type="InterPro" id="IPR020103">
    <property type="entry name" value="PsdUridine_synth_cat_dom_sf"/>
</dbReference>
<dbReference type="EC" id="5.4.99.12" evidence="4"/>
<evidence type="ECO:0000313" key="9">
    <source>
        <dbReference type="EMBL" id="XDS46055.1"/>
    </source>
</evidence>
<feature type="active site" description="Nucleophile" evidence="4 5">
    <location>
        <position position="65"/>
    </location>
</feature>
<dbReference type="PANTHER" id="PTHR11142:SF0">
    <property type="entry name" value="TRNA PSEUDOURIDINE SYNTHASE-LIKE 1"/>
    <property type="match status" value="1"/>
</dbReference>
<dbReference type="GO" id="GO:0031119">
    <property type="term" value="P:tRNA pseudouridine synthesis"/>
    <property type="evidence" value="ECO:0007669"/>
    <property type="project" value="UniProtKB-UniRule"/>
</dbReference>
<feature type="domain" description="Pseudouridine synthase I TruA alpha/beta" evidence="8">
    <location>
        <begin position="168"/>
        <end position="283"/>
    </location>
</feature>
<feature type="binding site" evidence="4 6">
    <location>
        <position position="134"/>
    </location>
    <ligand>
        <name>substrate</name>
    </ligand>
</feature>
<comment type="caution">
    <text evidence="4">Lacks conserved residue(s) required for the propagation of feature annotation.</text>
</comment>
<dbReference type="EMBL" id="CP129675">
    <property type="protein sequence ID" value="XDS46055.1"/>
    <property type="molecule type" value="Genomic_DNA"/>
</dbReference>
<dbReference type="InterPro" id="IPR001406">
    <property type="entry name" value="PsdUridine_synth_TruA"/>
</dbReference>
<evidence type="ECO:0000256" key="7">
    <source>
        <dbReference type="RuleBase" id="RU003792"/>
    </source>
</evidence>
<dbReference type="KEGG" id="bfk:QN062_08335"/>
<dbReference type="CDD" id="cd02570">
    <property type="entry name" value="PseudoU_synth_EcTruA"/>
    <property type="match status" value="1"/>
</dbReference>
<keyword evidence="3 4" id="KW-0413">Isomerase</keyword>
<evidence type="ECO:0000259" key="8">
    <source>
        <dbReference type="Pfam" id="PF01416"/>
    </source>
</evidence>
<reference evidence="9" key="1">
    <citation type="submission" date="2023-07" db="EMBL/GenBank/DDBJ databases">
        <title>Bifidobacterium aquikefiriaerophilum sp. nov. and Bifidobacterium eccum sp. nov., isolated from water kefir.</title>
        <authorList>
            <person name="Breselge S."/>
            <person name="Bellassi P."/>
            <person name="Barcenilla C."/>
            <person name="Alvarez-Ordonez A."/>
            <person name="Morelli L."/>
            <person name="Cotter P.D."/>
        </authorList>
    </citation>
    <scope>NUCLEOTIDE SEQUENCE</scope>
    <source>
        <strain evidence="11">WK012_4_13</strain>
        <strain evidence="10">WK013_4_14</strain>
        <strain evidence="9">WK048_4_13</strain>
    </source>
</reference>
<organism evidence="9">
    <name type="scientific">Bifidobacterium fermentum</name>
    <dbReference type="NCBI Taxonomy" id="3059035"/>
    <lineage>
        <taxon>Bacteria</taxon>
        <taxon>Bacillati</taxon>
        <taxon>Actinomycetota</taxon>
        <taxon>Actinomycetes</taxon>
        <taxon>Bifidobacteriales</taxon>
        <taxon>Bifidobacteriaceae</taxon>
        <taxon>Bifidobacterium</taxon>
    </lineage>
</organism>
<protein>
    <recommendedName>
        <fullName evidence="4">tRNA pseudouridine synthase A</fullName>
        <ecNumber evidence="4">5.4.99.12</ecNumber>
    </recommendedName>
    <alternativeName>
        <fullName evidence="4">tRNA pseudouridine(38-40) synthase</fullName>
    </alternativeName>
    <alternativeName>
        <fullName evidence="4">tRNA pseudouridylate synthase I</fullName>
    </alternativeName>
    <alternativeName>
        <fullName evidence="4">tRNA-uridine isomerase I</fullName>
    </alternativeName>
</protein>
<dbReference type="Pfam" id="PF01416">
    <property type="entry name" value="PseudoU_synth_1"/>
    <property type="match status" value="1"/>
</dbReference>
<dbReference type="InterPro" id="IPR020095">
    <property type="entry name" value="PsdUridine_synth_TruA_C"/>
</dbReference>
<proteinExistence type="inferred from homology"/>